<dbReference type="HAMAP" id="MF_01927">
    <property type="entry name" value="PurU"/>
    <property type="match status" value="1"/>
</dbReference>
<dbReference type="EMBL" id="LT629787">
    <property type="protein sequence ID" value="SDT95156.1"/>
    <property type="molecule type" value="Genomic_DNA"/>
</dbReference>
<dbReference type="NCBIfam" id="TIGR00655">
    <property type="entry name" value="PurU"/>
    <property type="match status" value="1"/>
</dbReference>
<keyword evidence="7" id="KW-1185">Reference proteome</keyword>
<dbReference type="InterPro" id="IPR036477">
    <property type="entry name" value="Formyl_transf_N_sf"/>
</dbReference>
<gene>
    <name evidence="3" type="primary">purU</name>
    <name evidence="6" type="ORF">SAMN05216210_0776</name>
</gene>
<dbReference type="GO" id="GO:0008864">
    <property type="term" value="F:formyltetrahydrofolate deformylase activity"/>
    <property type="evidence" value="ECO:0007669"/>
    <property type="project" value="UniProtKB-UniRule"/>
</dbReference>
<dbReference type="AlphaFoldDB" id="A0A1H2EJ36"/>
<dbReference type="PANTHER" id="PTHR42706">
    <property type="entry name" value="FORMYLTETRAHYDROFOLATE DEFORMYLASE"/>
    <property type="match status" value="1"/>
</dbReference>
<comment type="catalytic activity">
    <reaction evidence="3">
        <text>(6R)-10-formyltetrahydrofolate + H2O = (6S)-5,6,7,8-tetrahydrofolate + formate + H(+)</text>
        <dbReference type="Rhea" id="RHEA:19833"/>
        <dbReference type="ChEBI" id="CHEBI:15377"/>
        <dbReference type="ChEBI" id="CHEBI:15378"/>
        <dbReference type="ChEBI" id="CHEBI:15740"/>
        <dbReference type="ChEBI" id="CHEBI:57453"/>
        <dbReference type="ChEBI" id="CHEBI:195366"/>
        <dbReference type="EC" id="3.5.1.10"/>
    </reaction>
</comment>
<evidence type="ECO:0000313" key="7">
    <source>
        <dbReference type="Proteomes" id="UP000243924"/>
    </source>
</evidence>
<dbReference type="GO" id="GO:0006189">
    <property type="term" value="P:'de novo' IMP biosynthetic process"/>
    <property type="evidence" value="ECO:0007669"/>
    <property type="project" value="UniProtKB-UniRule"/>
</dbReference>
<evidence type="ECO:0000313" key="6">
    <source>
        <dbReference type="EMBL" id="SDT95156.1"/>
    </source>
</evidence>
<dbReference type="NCBIfam" id="NF004684">
    <property type="entry name" value="PRK06027.1"/>
    <property type="match status" value="1"/>
</dbReference>
<dbReference type="SUPFAM" id="SSF55021">
    <property type="entry name" value="ACT-like"/>
    <property type="match status" value="1"/>
</dbReference>
<reference evidence="7" key="1">
    <citation type="submission" date="2016-10" db="EMBL/GenBank/DDBJ databases">
        <authorList>
            <person name="Varghese N."/>
            <person name="Submissions S."/>
        </authorList>
    </citation>
    <scope>NUCLEOTIDE SEQUENCE [LARGE SCALE GENOMIC DNA]</scope>
    <source>
        <strain evidence="7">CECT 8338</strain>
    </source>
</reference>
<dbReference type="InterPro" id="IPR044074">
    <property type="entry name" value="PurU_ACT"/>
</dbReference>
<evidence type="ECO:0000256" key="3">
    <source>
        <dbReference type="HAMAP-Rule" id="MF_01927"/>
    </source>
</evidence>
<evidence type="ECO:0000256" key="1">
    <source>
        <dbReference type="ARBA" id="ARBA00022563"/>
    </source>
</evidence>
<comment type="pathway">
    <text evidence="3">Purine metabolism; IMP biosynthesis via de novo pathway; formate from 10-formyl-5,6,7,8-tetrahydrofolate: step 1/1.</text>
</comment>
<dbReference type="GO" id="GO:0006730">
    <property type="term" value="P:one-carbon metabolic process"/>
    <property type="evidence" value="ECO:0007669"/>
    <property type="project" value="UniProtKB-KW"/>
</dbReference>
<feature type="active site" evidence="3">
    <location>
        <position position="240"/>
    </location>
</feature>
<dbReference type="Gene3D" id="3.40.50.170">
    <property type="entry name" value="Formyl transferase, N-terminal domain"/>
    <property type="match status" value="1"/>
</dbReference>
<dbReference type="InterPro" id="IPR004810">
    <property type="entry name" value="PurU"/>
</dbReference>
<dbReference type="Gene3D" id="3.30.70.260">
    <property type="match status" value="1"/>
</dbReference>
<dbReference type="UniPathway" id="UPA00074">
    <property type="reaction ID" value="UER00170"/>
</dbReference>
<comment type="similarity">
    <text evidence="3">Belongs to the PurU family.</text>
</comment>
<dbReference type="PRINTS" id="PR01575">
    <property type="entry name" value="FFH4HYDRLASE"/>
</dbReference>
<dbReference type="EC" id="3.5.1.10" evidence="3 4"/>
<keyword evidence="2 3" id="KW-0378">Hydrolase</keyword>
<dbReference type="InterPro" id="IPR041729">
    <property type="entry name" value="Formyl-FH4-Hydrolase_C"/>
</dbReference>
<protein>
    <recommendedName>
        <fullName evidence="3 4">Formyltetrahydrofolate deformylase</fullName>
        <ecNumber evidence="3 4">3.5.1.10</ecNumber>
    </recommendedName>
    <alternativeName>
        <fullName evidence="3">Formyl-FH(4) hydrolase</fullName>
    </alternativeName>
</protein>
<comment type="function">
    <text evidence="3">Catalyzes the hydrolysis of 10-formyltetrahydrofolate (formyl-FH4) to formate and tetrahydrofolate (FH4).</text>
</comment>
<dbReference type="InterPro" id="IPR045865">
    <property type="entry name" value="ACT-like_dom_sf"/>
</dbReference>
<keyword evidence="1 3" id="KW-0554">One-carbon metabolism</keyword>
<dbReference type="CDD" id="cd04875">
    <property type="entry name" value="ACT_F4HF-DF"/>
    <property type="match status" value="1"/>
</dbReference>
<dbReference type="SUPFAM" id="SSF53328">
    <property type="entry name" value="Formyltransferase"/>
    <property type="match status" value="1"/>
</dbReference>
<evidence type="ECO:0000256" key="4">
    <source>
        <dbReference type="NCBIfam" id="TIGR00655"/>
    </source>
</evidence>
<dbReference type="PROSITE" id="PS51671">
    <property type="entry name" value="ACT"/>
    <property type="match status" value="1"/>
</dbReference>
<dbReference type="Pfam" id="PF00551">
    <property type="entry name" value="Formyl_trans_N"/>
    <property type="match status" value="1"/>
</dbReference>
<dbReference type="STRING" id="1434072.SAMN05216210_0776"/>
<sequence>MRILVEKVQQAIRMHTYRLVIACPDRVGIVSRVSNLLATYNGWITEANHHSDNLSGWFFMRHEIRADSLPFDLDGLRTVFAPIGEEYQMDWWVSDSRQQKKVVLMASRESHCLADLLHRWHSGELGCEITSVISNHNDLRSMVEWHGIPFHHVPVDPADKTPAFARVNELVRAQQADCIVLARYMQILPPELCAEYAHRIINIHHSFLPSFVGAKPYHQAAERGVKLIGATCHYVTEELDAGPIIEQDVARISHRQNIEDLVRLGKDVEKMVLSRGLRYHLEDRVLVHDNKTVVFS</sequence>
<evidence type="ECO:0000256" key="2">
    <source>
        <dbReference type="ARBA" id="ARBA00022801"/>
    </source>
</evidence>
<dbReference type="InterPro" id="IPR002376">
    <property type="entry name" value="Formyl_transf_N"/>
</dbReference>
<dbReference type="Proteomes" id="UP000243924">
    <property type="component" value="Chromosome I"/>
</dbReference>
<dbReference type="PIRSF" id="PIRSF036480">
    <property type="entry name" value="FormyFH4_hydr"/>
    <property type="match status" value="1"/>
</dbReference>
<feature type="domain" description="ACT" evidence="5">
    <location>
        <begin position="18"/>
        <end position="98"/>
    </location>
</feature>
<proteinExistence type="inferred from homology"/>
<organism evidence="6 7">
    <name type="scientific">Halopseudomonas salegens</name>
    <dbReference type="NCBI Taxonomy" id="1434072"/>
    <lineage>
        <taxon>Bacteria</taxon>
        <taxon>Pseudomonadati</taxon>
        <taxon>Pseudomonadota</taxon>
        <taxon>Gammaproteobacteria</taxon>
        <taxon>Pseudomonadales</taxon>
        <taxon>Pseudomonadaceae</taxon>
        <taxon>Halopseudomonas</taxon>
    </lineage>
</organism>
<name>A0A1H2EJ36_9GAMM</name>
<dbReference type="PANTHER" id="PTHR42706:SF1">
    <property type="entry name" value="FORMYLTETRAHYDROFOLATE DEFORMYLASE 2, MITOCHONDRIAL"/>
    <property type="match status" value="1"/>
</dbReference>
<keyword evidence="3" id="KW-0658">Purine biosynthesis</keyword>
<evidence type="ECO:0000259" key="5">
    <source>
        <dbReference type="PROSITE" id="PS51671"/>
    </source>
</evidence>
<dbReference type="InterPro" id="IPR002912">
    <property type="entry name" value="ACT_dom"/>
</dbReference>
<accession>A0A1H2EJ36</accession>
<dbReference type="CDD" id="cd08648">
    <property type="entry name" value="FMT_core_Formyl-FH4-Hydrolase_C"/>
    <property type="match status" value="1"/>
</dbReference>